<comment type="caution">
    <text evidence="1">The sequence shown here is derived from an EMBL/GenBank/DDBJ whole genome shotgun (WGS) entry which is preliminary data.</text>
</comment>
<accession>A0ACB9KVH7</accession>
<organism evidence="1 2">
    <name type="scientific">Bauhinia variegata</name>
    <name type="common">Purple orchid tree</name>
    <name type="synonym">Phanera variegata</name>
    <dbReference type="NCBI Taxonomy" id="167791"/>
    <lineage>
        <taxon>Eukaryota</taxon>
        <taxon>Viridiplantae</taxon>
        <taxon>Streptophyta</taxon>
        <taxon>Embryophyta</taxon>
        <taxon>Tracheophyta</taxon>
        <taxon>Spermatophyta</taxon>
        <taxon>Magnoliopsida</taxon>
        <taxon>eudicotyledons</taxon>
        <taxon>Gunneridae</taxon>
        <taxon>Pentapetalae</taxon>
        <taxon>rosids</taxon>
        <taxon>fabids</taxon>
        <taxon>Fabales</taxon>
        <taxon>Fabaceae</taxon>
        <taxon>Cercidoideae</taxon>
        <taxon>Cercideae</taxon>
        <taxon>Bauhiniinae</taxon>
        <taxon>Bauhinia</taxon>
    </lineage>
</organism>
<evidence type="ECO:0000313" key="1">
    <source>
        <dbReference type="EMBL" id="KAI4301190.1"/>
    </source>
</evidence>
<reference evidence="1 2" key="1">
    <citation type="journal article" date="2022" name="DNA Res.">
        <title>Chromosomal-level genome assembly of the orchid tree Bauhinia variegata (Leguminosae; Cercidoideae) supports the allotetraploid origin hypothesis of Bauhinia.</title>
        <authorList>
            <person name="Zhong Y."/>
            <person name="Chen Y."/>
            <person name="Zheng D."/>
            <person name="Pang J."/>
            <person name="Liu Y."/>
            <person name="Luo S."/>
            <person name="Meng S."/>
            <person name="Qian L."/>
            <person name="Wei D."/>
            <person name="Dai S."/>
            <person name="Zhou R."/>
        </authorList>
    </citation>
    <scope>NUCLEOTIDE SEQUENCE [LARGE SCALE GENOMIC DNA]</scope>
    <source>
        <strain evidence="1">BV-YZ2020</strain>
    </source>
</reference>
<name>A0ACB9KVH7_BAUVA</name>
<sequence>MDASVTRNSDEYSPSSTVVNFERPVPLLRGPLPAGSDDPRAGPYVLAFRDPQAWAAAYRACEHRIIQQCEEGARIGCAISSSSTCKPPWWKSLMGFKVTDLKERELCEEREMANCFAAAKDKCIGFARDKCLSPFRDARIAVKGRNLSSKEAVKLIHWASNPDKGCGWVNFIGLNQMASSLNKLEMKTNFRASELLGSDDHVDSILGYSGKKV</sequence>
<gene>
    <name evidence="1" type="ORF">L6164_034494</name>
</gene>
<dbReference type="EMBL" id="CM039438">
    <property type="protein sequence ID" value="KAI4301190.1"/>
    <property type="molecule type" value="Genomic_DNA"/>
</dbReference>
<evidence type="ECO:0000313" key="2">
    <source>
        <dbReference type="Proteomes" id="UP000828941"/>
    </source>
</evidence>
<protein>
    <submittedName>
        <fullName evidence="1">Uncharacterized protein</fullName>
    </submittedName>
</protein>
<dbReference type="Proteomes" id="UP000828941">
    <property type="component" value="Chromosome 13"/>
</dbReference>
<proteinExistence type="predicted"/>
<keyword evidence="2" id="KW-1185">Reference proteome</keyword>